<comment type="caution">
    <text evidence="8">The sequence shown here is derived from an EMBL/GenBank/DDBJ whole genome shotgun (WGS) entry which is preliminary data.</text>
</comment>
<gene>
    <name evidence="8" type="primary">uraD</name>
    <name evidence="8" type="ORF">Q8791_00110</name>
</gene>
<keyword evidence="6 8" id="KW-0456">Lyase</keyword>
<comment type="catalytic activity">
    <reaction evidence="1">
        <text>5-hydroxy-2-oxo-4-ureido-2,5-dihydro-1H-imidazole-5-carboxylate + H(+) = (S)-allantoin + CO2</text>
        <dbReference type="Rhea" id="RHEA:26301"/>
        <dbReference type="ChEBI" id="CHEBI:15378"/>
        <dbReference type="ChEBI" id="CHEBI:15678"/>
        <dbReference type="ChEBI" id="CHEBI:16526"/>
        <dbReference type="ChEBI" id="CHEBI:58639"/>
        <dbReference type="EC" id="4.1.1.97"/>
    </reaction>
</comment>
<dbReference type="PANTHER" id="PTHR43466">
    <property type="entry name" value="2-OXO-4-HYDROXY-4-CARBOXY-5-UREIDOIMIDAZOLINE DECARBOXYLASE-RELATED"/>
    <property type="match status" value="1"/>
</dbReference>
<dbReference type="EMBL" id="JAUZMY010000001">
    <property type="protein sequence ID" value="MEE2035623.1"/>
    <property type="molecule type" value="Genomic_DNA"/>
</dbReference>
<evidence type="ECO:0000256" key="3">
    <source>
        <dbReference type="ARBA" id="ARBA00012257"/>
    </source>
</evidence>
<evidence type="ECO:0000256" key="1">
    <source>
        <dbReference type="ARBA" id="ARBA00001163"/>
    </source>
</evidence>
<dbReference type="InterPro" id="IPR017595">
    <property type="entry name" value="OHCU_decarboxylase-2"/>
</dbReference>
<protein>
    <recommendedName>
        <fullName evidence="3">2-oxo-4-hydroxy-4-carboxy-5-ureidoimidazoline decarboxylase</fullName>
        <ecNumber evidence="3">4.1.1.97</ecNumber>
    </recommendedName>
</protein>
<dbReference type="InterPro" id="IPR036778">
    <property type="entry name" value="OHCU_decarboxylase_sf"/>
</dbReference>
<comment type="pathway">
    <text evidence="2">Purine metabolism; urate degradation; (S)-allantoin from urate: step 3/3.</text>
</comment>
<evidence type="ECO:0000313" key="8">
    <source>
        <dbReference type="EMBL" id="MEE2035623.1"/>
    </source>
</evidence>
<keyword evidence="5" id="KW-0210">Decarboxylase</keyword>
<proteinExistence type="predicted"/>
<evidence type="ECO:0000256" key="4">
    <source>
        <dbReference type="ARBA" id="ARBA00022631"/>
    </source>
</evidence>
<evidence type="ECO:0000259" key="7">
    <source>
        <dbReference type="Pfam" id="PF09349"/>
    </source>
</evidence>
<dbReference type="SUPFAM" id="SSF158694">
    <property type="entry name" value="UraD-Like"/>
    <property type="match status" value="1"/>
</dbReference>
<dbReference type="GO" id="GO:0051997">
    <property type="term" value="F:2-oxo-4-hydroxy-4-carboxy-5-ureidoimidazoline decarboxylase activity"/>
    <property type="evidence" value="ECO:0007669"/>
    <property type="project" value="UniProtKB-EC"/>
</dbReference>
<evidence type="ECO:0000313" key="9">
    <source>
        <dbReference type="Proteomes" id="UP001356095"/>
    </source>
</evidence>
<dbReference type="PANTHER" id="PTHR43466:SF1">
    <property type="entry name" value="2-OXO-4-HYDROXY-4-CARBOXY-5-UREIDOIMIDAZOLINE DECARBOXYLASE-RELATED"/>
    <property type="match status" value="1"/>
</dbReference>
<dbReference type="NCBIfam" id="TIGR03180">
    <property type="entry name" value="UraD_2"/>
    <property type="match status" value="1"/>
</dbReference>
<keyword evidence="4" id="KW-0659">Purine metabolism</keyword>
<evidence type="ECO:0000256" key="2">
    <source>
        <dbReference type="ARBA" id="ARBA00004754"/>
    </source>
</evidence>
<dbReference type="InterPro" id="IPR018020">
    <property type="entry name" value="OHCU_decarboxylase"/>
</dbReference>
<evidence type="ECO:0000256" key="6">
    <source>
        <dbReference type="ARBA" id="ARBA00023239"/>
    </source>
</evidence>
<name>A0ABU7K045_9ACTN</name>
<dbReference type="Proteomes" id="UP001356095">
    <property type="component" value="Unassembled WGS sequence"/>
</dbReference>
<dbReference type="Pfam" id="PF09349">
    <property type="entry name" value="OHCU_decarbox"/>
    <property type="match status" value="1"/>
</dbReference>
<feature type="domain" description="Oxo-4-hydroxy-4-carboxy-5-ureidoimidazoline decarboxylase" evidence="7">
    <location>
        <begin position="21"/>
        <end position="178"/>
    </location>
</feature>
<keyword evidence="9" id="KW-1185">Reference proteome</keyword>
<accession>A0ABU7K045</accession>
<sequence>MPETTPEEPGRGTDPGLERLNALAGEELRARLAQCLNVDRWVAALAARAPFRDRDDLLGSADDHARSITPEEVATALARHPRIGEKAEGADTEARWSRGEQSAFAADTDDASARVQRIFVHAQREYEDRFGQIYLVCASGRSSRELLADLVARLDNDAATELGVVADELRRIAGLRLAKLLENP</sequence>
<evidence type="ECO:0000256" key="5">
    <source>
        <dbReference type="ARBA" id="ARBA00022793"/>
    </source>
</evidence>
<dbReference type="NCBIfam" id="NF010372">
    <property type="entry name" value="PRK13798.1"/>
    <property type="match status" value="1"/>
</dbReference>
<dbReference type="Gene3D" id="1.10.3330.10">
    <property type="entry name" value="Oxo-4-hydroxy-4-carboxy-5-ureidoimidazoline decarboxylase"/>
    <property type="match status" value="1"/>
</dbReference>
<dbReference type="RefSeq" id="WP_330089461.1">
    <property type="nucleotide sequence ID" value="NZ_JAUZMY010000001.1"/>
</dbReference>
<organism evidence="8 9">
    <name type="scientific">Nocardiopsis codii</name>
    <dbReference type="NCBI Taxonomy" id="3065942"/>
    <lineage>
        <taxon>Bacteria</taxon>
        <taxon>Bacillati</taxon>
        <taxon>Actinomycetota</taxon>
        <taxon>Actinomycetes</taxon>
        <taxon>Streptosporangiales</taxon>
        <taxon>Nocardiopsidaceae</taxon>
        <taxon>Nocardiopsis</taxon>
    </lineage>
</organism>
<reference evidence="8 9" key="1">
    <citation type="submission" date="2023-08" db="EMBL/GenBank/DDBJ databases">
        <authorList>
            <person name="Girao M."/>
            <person name="Carvalho M.F."/>
        </authorList>
    </citation>
    <scope>NUCLEOTIDE SEQUENCE [LARGE SCALE GENOMIC DNA]</scope>
    <source>
        <strain evidence="8 9">CT-R113</strain>
    </source>
</reference>
<dbReference type="EC" id="4.1.1.97" evidence="3"/>